<dbReference type="InterPro" id="IPR009071">
    <property type="entry name" value="HMG_box_dom"/>
</dbReference>
<feature type="DNA-binding region" description="HMG box" evidence="1">
    <location>
        <begin position="93"/>
        <end position="162"/>
    </location>
</feature>
<organism evidence="4 5">
    <name type="scientific">Adiantum capillus-veneris</name>
    <name type="common">Maidenhair fern</name>
    <dbReference type="NCBI Taxonomy" id="13818"/>
    <lineage>
        <taxon>Eukaryota</taxon>
        <taxon>Viridiplantae</taxon>
        <taxon>Streptophyta</taxon>
        <taxon>Embryophyta</taxon>
        <taxon>Tracheophyta</taxon>
        <taxon>Polypodiopsida</taxon>
        <taxon>Polypodiidae</taxon>
        <taxon>Polypodiales</taxon>
        <taxon>Pteridineae</taxon>
        <taxon>Pteridaceae</taxon>
        <taxon>Vittarioideae</taxon>
        <taxon>Adiantum</taxon>
    </lineage>
</organism>
<comment type="caution">
    <text evidence="4">The sequence shown here is derived from an EMBL/GenBank/DDBJ whole genome shotgun (WGS) entry which is preliminary data.</text>
</comment>
<proteinExistence type="predicted"/>
<evidence type="ECO:0000313" key="5">
    <source>
        <dbReference type="Proteomes" id="UP000886520"/>
    </source>
</evidence>
<dbReference type="OrthoDB" id="1919336at2759"/>
<dbReference type="PANTHER" id="PTHR47658:SF1">
    <property type="entry name" value="MEIOSIS INITIATOR PROTEIN"/>
    <property type="match status" value="1"/>
</dbReference>
<dbReference type="GO" id="GO:0003677">
    <property type="term" value="F:DNA binding"/>
    <property type="evidence" value="ECO:0007669"/>
    <property type="project" value="UniProtKB-UniRule"/>
</dbReference>
<feature type="compositionally biased region" description="Basic and acidic residues" evidence="2">
    <location>
        <begin position="52"/>
        <end position="72"/>
    </location>
</feature>
<reference evidence="4" key="1">
    <citation type="submission" date="2021-01" db="EMBL/GenBank/DDBJ databases">
        <title>Adiantum capillus-veneris genome.</title>
        <authorList>
            <person name="Fang Y."/>
            <person name="Liao Q."/>
        </authorList>
    </citation>
    <scope>NUCLEOTIDE SEQUENCE</scope>
    <source>
        <strain evidence="4">H3</strain>
        <tissue evidence="4">Leaf</tissue>
    </source>
</reference>
<evidence type="ECO:0000313" key="4">
    <source>
        <dbReference type="EMBL" id="KAI5084036.1"/>
    </source>
</evidence>
<evidence type="ECO:0000256" key="1">
    <source>
        <dbReference type="PROSITE-ProRule" id="PRU00267"/>
    </source>
</evidence>
<dbReference type="SMART" id="SM00398">
    <property type="entry name" value="HMG"/>
    <property type="match status" value="1"/>
</dbReference>
<dbReference type="EMBL" id="JABFUD020000001">
    <property type="protein sequence ID" value="KAI5084036.1"/>
    <property type="molecule type" value="Genomic_DNA"/>
</dbReference>
<sequence length="187" mass="21102">MSSMKRGSDGSAFIRCDSCNKSVPAATADMHECQQDQKTNLVLDKVPTAAHASDRRPLKDKNAATLEKDLRKAGPQKSKKARKSPKLKDIDRPKRPPTAFFLFMEEFRKSFKEQNPESKGVGEVAKSAAEKWKAMSDEEKSSFLKRAAGLKETYEISLKAFMASKKMETNGENLQERRDENDDPCRR</sequence>
<evidence type="ECO:0000259" key="3">
    <source>
        <dbReference type="PROSITE" id="PS50118"/>
    </source>
</evidence>
<feature type="region of interest" description="Disordered" evidence="2">
    <location>
        <begin position="166"/>
        <end position="187"/>
    </location>
</feature>
<dbReference type="Proteomes" id="UP000886520">
    <property type="component" value="Chromosome 1"/>
</dbReference>
<dbReference type="CDD" id="cd22005">
    <property type="entry name" value="HMG-box_AtHMGB1-like"/>
    <property type="match status" value="1"/>
</dbReference>
<dbReference type="PANTHER" id="PTHR47658">
    <property type="entry name" value="HIGH MOBILITY GROUP B PROTEIN 12-RELATED"/>
    <property type="match status" value="1"/>
</dbReference>
<accession>A0A9D4VEB0</accession>
<dbReference type="Pfam" id="PF00505">
    <property type="entry name" value="HMG_box"/>
    <property type="match status" value="1"/>
</dbReference>
<dbReference type="GO" id="GO:0005634">
    <property type="term" value="C:nucleus"/>
    <property type="evidence" value="ECO:0007669"/>
    <property type="project" value="UniProtKB-UniRule"/>
</dbReference>
<feature type="domain" description="HMG box" evidence="3">
    <location>
        <begin position="93"/>
        <end position="162"/>
    </location>
</feature>
<name>A0A9D4VEB0_ADICA</name>
<protein>
    <recommendedName>
        <fullName evidence="3">HMG box domain-containing protein</fullName>
    </recommendedName>
</protein>
<keyword evidence="1" id="KW-0238">DNA-binding</keyword>
<dbReference type="Gene3D" id="1.10.30.10">
    <property type="entry name" value="High mobility group box domain"/>
    <property type="match status" value="1"/>
</dbReference>
<dbReference type="AlphaFoldDB" id="A0A9D4VEB0"/>
<dbReference type="PROSITE" id="PS50118">
    <property type="entry name" value="HMG_BOX_2"/>
    <property type="match status" value="1"/>
</dbReference>
<keyword evidence="1" id="KW-0539">Nucleus</keyword>
<evidence type="ECO:0000256" key="2">
    <source>
        <dbReference type="SAM" id="MobiDB-lite"/>
    </source>
</evidence>
<dbReference type="InterPro" id="IPR036910">
    <property type="entry name" value="HMG_box_dom_sf"/>
</dbReference>
<dbReference type="SUPFAM" id="SSF47095">
    <property type="entry name" value="HMG-box"/>
    <property type="match status" value="1"/>
</dbReference>
<gene>
    <name evidence="4" type="ORF">GOP47_0000205</name>
</gene>
<keyword evidence="5" id="KW-1185">Reference proteome</keyword>
<feature type="region of interest" description="Disordered" evidence="2">
    <location>
        <begin position="37"/>
        <end position="95"/>
    </location>
</feature>